<dbReference type="Pfam" id="PF08238">
    <property type="entry name" value="Sel1"/>
    <property type="match status" value="3"/>
</dbReference>
<dbReference type="RefSeq" id="WP_095499827.1">
    <property type="nucleotide sequence ID" value="NZ_BSPO01000002.1"/>
</dbReference>
<accession>A0AA37WWD6</accession>
<dbReference type="InterPro" id="IPR050767">
    <property type="entry name" value="Sel1_AlgK"/>
</dbReference>
<reference evidence="2 3" key="1">
    <citation type="journal article" date="2014" name="Int. J. Syst. Evol. Microbiol.">
        <title>Complete genome sequence of Corynebacterium casei LMG S-19264T (=DSM 44701T), isolated from a smear-ripened cheese.</title>
        <authorList>
            <consortium name="US DOE Joint Genome Institute (JGI-PGF)"/>
            <person name="Walter F."/>
            <person name="Albersmeier A."/>
            <person name="Kalinowski J."/>
            <person name="Ruckert C."/>
        </authorList>
    </citation>
    <scope>NUCLEOTIDE SEQUENCE [LARGE SCALE GENOMIC DNA]</scope>
    <source>
        <strain evidence="2 3">NBRC 112785</strain>
    </source>
</reference>
<dbReference type="InterPro" id="IPR006597">
    <property type="entry name" value="Sel1-like"/>
</dbReference>
<organism evidence="2 3">
    <name type="scientific">Paraferrimonas haliotis</name>
    <dbReference type="NCBI Taxonomy" id="2013866"/>
    <lineage>
        <taxon>Bacteria</taxon>
        <taxon>Pseudomonadati</taxon>
        <taxon>Pseudomonadota</taxon>
        <taxon>Gammaproteobacteria</taxon>
        <taxon>Alteromonadales</taxon>
        <taxon>Ferrimonadaceae</taxon>
        <taxon>Paraferrimonas</taxon>
    </lineage>
</organism>
<dbReference type="PANTHER" id="PTHR11102:SF160">
    <property type="entry name" value="ERAD-ASSOCIATED E3 UBIQUITIN-PROTEIN LIGASE COMPONENT HRD3"/>
    <property type="match status" value="1"/>
</dbReference>
<protein>
    <recommendedName>
        <fullName evidence="4">Sel1 repeat family protein</fullName>
    </recommendedName>
</protein>
<feature type="signal peptide" evidence="1">
    <location>
        <begin position="1"/>
        <end position="24"/>
    </location>
</feature>
<dbReference type="Proteomes" id="UP001157439">
    <property type="component" value="Unassembled WGS sequence"/>
</dbReference>
<gene>
    <name evidence="2" type="ORF">GCM10007894_13340</name>
</gene>
<keyword evidence="3" id="KW-1185">Reference proteome</keyword>
<sequence>MIASRSPFYLLVLLALVIQSPANAFTTPQPQAEIIQSRIALLRYQVSQGDPRAHYLLGVMQLSGRYLPKDEQAALSKLEFAANADYSKAIHTLADFLFNGEYLPRDLAKAQHWYHKLLATEPQWASFQLGFIFASGGIGVERNCGKAIDYFSRVENPAAQNNLVWLLATCPEAKHRDGERAVALGKALLAENGDNATGLDNLAAAYAEVGDFSNAVLTQRRAIEFAQQAPTQDSQLIEELESRLDNYLASQPYRETIALPR</sequence>
<dbReference type="PANTHER" id="PTHR11102">
    <property type="entry name" value="SEL-1-LIKE PROTEIN"/>
    <property type="match status" value="1"/>
</dbReference>
<dbReference type="Gene3D" id="1.25.40.10">
    <property type="entry name" value="Tetratricopeptide repeat domain"/>
    <property type="match status" value="2"/>
</dbReference>
<dbReference type="AlphaFoldDB" id="A0AA37WWD6"/>
<evidence type="ECO:0000313" key="2">
    <source>
        <dbReference type="EMBL" id="GLS83357.1"/>
    </source>
</evidence>
<name>A0AA37WWD6_9GAMM</name>
<evidence type="ECO:0008006" key="4">
    <source>
        <dbReference type="Google" id="ProtNLM"/>
    </source>
</evidence>
<dbReference type="InterPro" id="IPR011990">
    <property type="entry name" value="TPR-like_helical_dom_sf"/>
</dbReference>
<proteinExistence type="predicted"/>
<evidence type="ECO:0000256" key="1">
    <source>
        <dbReference type="SAM" id="SignalP"/>
    </source>
</evidence>
<dbReference type="SUPFAM" id="SSF81901">
    <property type="entry name" value="HCP-like"/>
    <property type="match status" value="1"/>
</dbReference>
<dbReference type="SMART" id="SM00671">
    <property type="entry name" value="SEL1"/>
    <property type="match status" value="3"/>
</dbReference>
<dbReference type="EMBL" id="BSPO01000002">
    <property type="protein sequence ID" value="GLS83357.1"/>
    <property type="molecule type" value="Genomic_DNA"/>
</dbReference>
<feature type="chain" id="PRO_5041397706" description="Sel1 repeat family protein" evidence="1">
    <location>
        <begin position="25"/>
        <end position="261"/>
    </location>
</feature>
<comment type="caution">
    <text evidence="2">The sequence shown here is derived from an EMBL/GenBank/DDBJ whole genome shotgun (WGS) entry which is preliminary data.</text>
</comment>
<keyword evidence="1" id="KW-0732">Signal</keyword>
<evidence type="ECO:0000313" key="3">
    <source>
        <dbReference type="Proteomes" id="UP001157439"/>
    </source>
</evidence>